<evidence type="ECO:0000259" key="1">
    <source>
        <dbReference type="Pfam" id="PF03572"/>
    </source>
</evidence>
<accession>A0ABR9XVZ9</accession>
<dbReference type="PANTHER" id="PTHR32060">
    <property type="entry name" value="TAIL-SPECIFIC PROTEASE"/>
    <property type="match status" value="1"/>
</dbReference>
<keyword evidence="3" id="KW-1185">Reference proteome</keyword>
<sequence length="418" mass="48157">MYIDIFNEVVDIMENDYAGHQDKKGWDSPDTYRESILQLNQQGHLDDYTFIKIVNDYLLDFKDPHMFFISKDESSSTNRDIGFKVRRFKDALYVTETTKETNIDTGDKIIALDGLSVNELEQKHIKELMKEAPERQRWERVIEKYNKALIEKNNNENTVLNLSLYEKEIYNPLHHAERLNSHTLLMTLTDFFSSESIEKVLKDHDLVMKNLKNLIIDVRKNRGGSDASFHQLLQHLFPAGKTSVSLDNYKMNFNITERTANLQINGLRSLYQETSNESYKQSLKDMINFFESNTGKGFVSLDNGGDFEVEGSEFPKNIVVLSDVYCGSAGDIFVDLAGRSQKVTVIGRATAGLNDYSNLINKDWNDVFSLYYPTSRMEYLDKGEKDTGIEPDIYVEWSPEHLFSDIDLKTALNFLGTK</sequence>
<evidence type="ECO:0000313" key="2">
    <source>
        <dbReference type="EMBL" id="MBF0753057.1"/>
    </source>
</evidence>
<dbReference type="RefSeq" id="WP_135096271.1">
    <property type="nucleotide sequence ID" value="NZ_JADGLW010000001.1"/>
</dbReference>
<dbReference type="InterPro" id="IPR005151">
    <property type="entry name" value="Tail-specific_protease"/>
</dbReference>
<evidence type="ECO:0000313" key="3">
    <source>
        <dbReference type="Proteomes" id="UP000647980"/>
    </source>
</evidence>
<dbReference type="InterPro" id="IPR029045">
    <property type="entry name" value="ClpP/crotonase-like_dom_sf"/>
</dbReference>
<dbReference type="EMBL" id="JADGLW010000001">
    <property type="protein sequence ID" value="MBF0753057.1"/>
    <property type="molecule type" value="Genomic_DNA"/>
</dbReference>
<organism evidence="2 3">
    <name type="scientific">Jeotgalicoccus nanhaiensis</name>
    <dbReference type="NCBI Taxonomy" id="568603"/>
    <lineage>
        <taxon>Bacteria</taxon>
        <taxon>Bacillati</taxon>
        <taxon>Bacillota</taxon>
        <taxon>Bacilli</taxon>
        <taxon>Bacillales</taxon>
        <taxon>Staphylococcaceae</taxon>
        <taxon>Jeotgalicoccus</taxon>
    </lineage>
</organism>
<reference evidence="2 3" key="1">
    <citation type="submission" date="2020-10" db="EMBL/GenBank/DDBJ databases">
        <title>Mouse Oral microbiota.</title>
        <authorList>
            <person name="Joseph S."/>
            <person name="Aduse-Opoku J."/>
        </authorList>
    </citation>
    <scope>NUCLEOTIDE SEQUENCE [LARGE SCALE GENOMIC DNA]</scope>
    <source>
        <strain evidence="2 3">19428wE5_W307</strain>
    </source>
</reference>
<gene>
    <name evidence="2" type="ORF">IR135_02135</name>
</gene>
<dbReference type="Proteomes" id="UP000647980">
    <property type="component" value="Unassembled WGS sequence"/>
</dbReference>
<protein>
    <submittedName>
        <fullName evidence="2">Peptidase</fullName>
    </submittedName>
</protein>
<dbReference type="PANTHER" id="PTHR32060:SF30">
    <property type="entry name" value="CARBOXY-TERMINAL PROCESSING PROTEASE CTPA"/>
    <property type="match status" value="1"/>
</dbReference>
<proteinExistence type="predicted"/>
<dbReference type="Gene3D" id="3.90.226.10">
    <property type="entry name" value="2-enoyl-CoA Hydratase, Chain A, domain 1"/>
    <property type="match status" value="1"/>
</dbReference>
<dbReference type="Pfam" id="PF03572">
    <property type="entry name" value="Peptidase_S41"/>
    <property type="match status" value="1"/>
</dbReference>
<feature type="domain" description="Tail specific protease" evidence="1">
    <location>
        <begin position="186"/>
        <end position="395"/>
    </location>
</feature>
<dbReference type="SUPFAM" id="SSF52096">
    <property type="entry name" value="ClpP/crotonase"/>
    <property type="match status" value="1"/>
</dbReference>
<name>A0ABR9XVZ9_9STAP</name>
<comment type="caution">
    <text evidence="2">The sequence shown here is derived from an EMBL/GenBank/DDBJ whole genome shotgun (WGS) entry which is preliminary data.</text>
</comment>